<dbReference type="Pfam" id="PF26022">
    <property type="entry name" value="CC_Liprin_beta"/>
    <property type="match status" value="1"/>
</dbReference>
<protein>
    <submittedName>
        <fullName evidence="5">Liprin-beta-1-like</fullName>
    </submittedName>
</protein>
<dbReference type="Proteomes" id="UP001318040">
    <property type="component" value="Chromosome 24"/>
</dbReference>
<sequence length="237" mass="25883">MESDASRMLAAAIQQVDGIIAAQSEHTEKELEDTGGGAGSWALATRNGGGEAQAVAPWDGLQVVHLTEELCQRLERLGSQEEREGLRRQLPPGTVRALLGWLHASTVRQARVHGAGTRRGYTARGANCLVRPYPAREDRLSHVESDQESLSLQVGVLTEQVEVQNDKLHELESTVVEQRQRLSSTESLLHEGNSRSNFDFHQPRAAKSLPQPANLCNERANASGEAQPRLRAEGSSE</sequence>
<gene>
    <name evidence="5" type="primary">LOC116945443</name>
</gene>
<keyword evidence="4" id="KW-1185">Reference proteome</keyword>
<organism evidence="4 5">
    <name type="scientific">Petromyzon marinus</name>
    <name type="common">Sea lamprey</name>
    <dbReference type="NCBI Taxonomy" id="7757"/>
    <lineage>
        <taxon>Eukaryota</taxon>
        <taxon>Metazoa</taxon>
        <taxon>Chordata</taxon>
        <taxon>Craniata</taxon>
        <taxon>Vertebrata</taxon>
        <taxon>Cyclostomata</taxon>
        <taxon>Hyperoartia</taxon>
        <taxon>Petromyzontiformes</taxon>
        <taxon>Petromyzontidae</taxon>
        <taxon>Petromyzon</taxon>
    </lineage>
</organism>
<feature type="compositionally biased region" description="Basic and acidic residues" evidence="2">
    <location>
        <begin position="228"/>
        <end position="237"/>
    </location>
</feature>
<evidence type="ECO:0000256" key="2">
    <source>
        <dbReference type="SAM" id="MobiDB-lite"/>
    </source>
</evidence>
<dbReference type="AlphaFoldDB" id="A0AAJ7WZD6"/>
<feature type="domain" description="Liprin-beta-1/2 coiled-coil" evidence="3">
    <location>
        <begin position="137"/>
        <end position="191"/>
    </location>
</feature>
<accession>A0AAJ7WZD6</accession>
<evidence type="ECO:0000313" key="5">
    <source>
        <dbReference type="RefSeq" id="XP_032815646.1"/>
    </source>
</evidence>
<feature type="region of interest" description="Disordered" evidence="2">
    <location>
        <begin position="182"/>
        <end position="237"/>
    </location>
</feature>
<dbReference type="KEGG" id="pmrn:116945443"/>
<evidence type="ECO:0000313" key="4">
    <source>
        <dbReference type="Proteomes" id="UP001318040"/>
    </source>
</evidence>
<dbReference type="PANTHER" id="PTHR12587">
    <property type="entry name" value="LAR INTERACTING PROTEIN LIP -RELATED PROTEIN"/>
    <property type="match status" value="1"/>
</dbReference>
<name>A0AAJ7WZD6_PETMA</name>
<dbReference type="GO" id="GO:0048786">
    <property type="term" value="C:presynaptic active zone"/>
    <property type="evidence" value="ECO:0007669"/>
    <property type="project" value="TreeGrafter"/>
</dbReference>
<proteinExistence type="predicted"/>
<evidence type="ECO:0000259" key="3">
    <source>
        <dbReference type="Pfam" id="PF26022"/>
    </source>
</evidence>
<dbReference type="InterPro" id="IPR029515">
    <property type="entry name" value="Liprin"/>
</dbReference>
<dbReference type="InterPro" id="IPR058914">
    <property type="entry name" value="LIPB1/2_CC"/>
</dbReference>
<dbReference type="PANTHER" id="PTHR12587:SF14">
    <property type="entry name" value="AT31531P"/>
    <property type="match status" value="1"/>
</dbReference>
<evidence type="ECO:0000256" key="1">
    <source>
        <dbReference type="ARBA" id="ARBA00022737"/>
    </source>
</evidence>
<dbReference type="GO" id="GO:0007528">
    <property type="term" value="P:neuromuscular junction development"/>
    <property type="evidence" value="ECO:0007669"/>
    <property type="project" value="TreeGrafter"/>
</dbReference>
<keyword evidence="1" id="KW-0677">Repeat</keyword>
<dbReference type="RefSeq" id="XP_032815646.1">
    <property type="nucleotide sequence ID" value="XM_032959755.1"/>
</dbReference>
<reference evidence="5" key="1">
    <citation type="submission" date="2025-08" db="UniProtKB">
        <authorList>
            <consortium name="RefSeq"/>
        </authorList>
    </citation>
    <scope>IDENTIFICATION</scope>
    <source>
        <tissue evidence="5">Sperm</tissue>
    </source>
</reference>